<keyword evidence="4" id="KW-1185">Reference proteome</keyword>
<organism evidence="3 4">
    <name type="scientific">Lithospermum erythrorhizon</name>
    <name type="common">Purple gromwell</name>
    <name type="synonym">Lithospermum officinale var. erythrorhizon</name>
    <dbReference type="NCBI Taxonomy" id="34254"/>
    <lineage>
        <taxon>Eukaryota</taxon>
        <taxon>Viridiplantae</taxon>
        <taxon>Streptophyta</taxon>
        <taxon>Embryophyta</taxon>
        <taxon>Tracheophyta</taxon>
        <taxon>Spermatophyta</taxon>
        <taxon>Magnoliopsida</taxon>
        <taxon>eudicotyledons</taxon>
        <taxon>Gunneridae</taxon>
        <taxon>Pentapetalae</taxon>
        <taxon>asterids</taxon>
        <taxon>lamiids</taxon>
        <taxon>Boraginales</taxon>
        <taxon>Boraginaceae</taxon>
        <taxon>Boraginoideae</taxon>
        <taxon>Lithospermeae</taxon>
        <taxon>Lithospermum</taxon>
    </lineage>
</organism>
<evidence type="ECO:0000256" key="2">
    <source>
        <dbReference type="SAM" id="MobiDB-lite"/>
    </source>
</evidence>
<feature type="coiled-coil region" evidence="1">
    <location>
        <begin position="39"/>
        <end position="116"/>
    </location>
</feature>
<feature type="region of interest" description="Disordered" evidence="2">
    <location>
        <begin position="1"/>
        <end position="22"/>
    </location>
</feature>
<dbReference type="EMBL" id="BAABME010001746">
    <property type="protein sequence ID" value="GAA0151240.1"/>
    <property type="molecule type" value="Genomic_DNA"/>
</dbReference>
<dbReference type="Proteomes" id="UP001454036">
    <property type="component" value="Unassembled WGS sequence"/>
</dbReference>
<protein>
    <submittedName>
        <fullName evidence="3">Uncharacterized protein</fullName>
    </submittedName>
</protein>
<sequence length="152" mass="17202">MEDYLGLHKKHEEVTSQRDKLKEESSGFEIQITQLSGYRDAALAKASCETQEAKRLEDEVKKFENALSAAVERFKKSPEFLDTLGANAAYGAYNFVKKYKEKYHDLRSDHQELQVDYNSSLFAELSLDAPSEKEDEEDEEGTPLASDATPKA</sequence>
<gene>
    <name evidence="3" type="ORF">LIER_10000</name>
</gene>
<evidence type="ECO:0000313" key="3">
    <source>
        <dbReference type="EMBL" id="GAA0151240.1"/>
    </source>
</evidence>
<reference evidence="3 4" key="1">
    <citation type="submission" date="2024-01" db="EMBL/GenBank/DDBJ databases">
        <title>The complete chloroplast genome sequence of Lithospermum erythrorhizon: insights into the phylogenetic relationship among Boraginaceae species and the maternal lineages of purple gromwells.</title>
        <authorList>
            <person name="Okada T."/>
            <person name="Watanabe K."/>
        </authorList>
    </citation>
    <scope>NUCLEOTIDE SEQUENCE [LARGE SCALE GENOMIC DNA]</scope>
</reference>
<feature type="region of interest" description="Disordered" evidence="2">
    <location>
        <begin position="126"/>
        <end position="152"/>
    </location>
</feature>
<dbReference type="AlphaFoldDB" id="A0AAV3PHV8"/>
<feature type="compositionally biased region" description="Basic and acidic residues" evidence="2">
    <location>
        <begin position="10"/>
        <end position="22"/>
    </location>
</feature>
<proteinExistence type="predicted"/>
<name>A0AAV3PHV8_LITER</name>
<keyword evidence="1" id="KW-0175">Coiled coil</keyword>
<comment type="caution">
    <text evidence="3">The sequence shown here is derived from an EMBL/GenBank/DDBJ whole genome shotgun (WGS) entry which is preliminary data.</text>
</comment>
<evidence type="ECO:0000313" key="4">
    <source>
        <dbReference type="Proteomes" id="UP001454036"/>
    </source>
</evidence>
<evidence type="ECO:0000256" key="1">
    <source>
        <dbReference type="SAM" id="Coils"/>
    </source>
</evidence>
<accession>A0AAV3PHV8</accession>